<dbReference type="Pfam" id="PF23435">
    <property type="entry name" value="DUF7121"/>
    <property type="match status" value="1"/>
</dbReference>
<dbReference type="EMBL" id="JAKELO010000002">
    <property type="protein sequence ID" value="MDE4907249.1"/>
    <property type="molecule type" value="Genomic_DNA"/>
</dbReference>
<organism evidence="2 3">
    <name type="scientific">Methanogenium marinum</name>
    <dbReference type="NCBI Taxonomy" id="348610"/>
    <lineage>
        <taxon>Archaea</taxon>
        <taxon>Methanobacteriati</taxon>
        <taxon>Methanobacteriota</taxon>
        <taxon>Stenosarchaea group</taxon>
        <taxon>Methanomicrobia</taxon>
        <taxon>Methanomicrobiales</taxon>
        <taxon>Methanomicrobiaceae</taxon>
        <taxon>Methanogenium</taxon>
    </lineage>
</organism>
<dbReference type="InterPro" id="IPR055545">
    <property type="entry name" value="DUF7121"/>
</dbReference>
<evidence type="ECO:0000313" key="2">
    <source>
        <dbReference type="EMBL" id="MDE4907249.1"/>
    </source>
</evidence>
<accession>A0A9Q4KRH7</accession>
<keyword evidence="1" id="KW-0175">Coiled coil</keyword>
<reference evidence="2" key="1">
    <citation type="submission" date="2022-01" db="EMBL/GenBank/DDBJ databases">
        <title>Draft genome of Methanogenium marinum DSM 15558.</title>
        <authorList>
            <person name="Chen S.-C."/>
            <person name="You Y.-T."/>
        </authorList>
    </citation>
    <scope>NUCLEOTIDE SEQUENCE</scope>
    <source>
        <strain evidence="2">DSM 15558</strain>
    </source>
</reference>
<feature type="coiled-coil region" evidence="1">
    <location>
        <begin position="40"/>
        <end position="160"/>
    </location>
</feature>
<evidence type="ECO:0000313" key="3">
    <source>
        <dbReference type="Proteomes" id="UP001143747"/>
    </source>
</evidence>
<protein>
    <submittedName>
        <fullName evidence="2">Coiled-coil protein</fullName>
    </submittedName>
</protein>
<dbReference type="AlphaFoldDB" id="A0A9Q4KRH7"/>
<sequence>MLTELIDKRKTMLTDSDQHKDNRNELNATASTFARERNQLNGQTREYVDEAQNHKELRDENNKAVQTIKVERNKLNEKANALFEDIDEYKKEHGAISNSREIKEVQKRIEKLEMDQQTRVMNTDKERELIDQIKQLRTQIKDQEVEIEQNKEIHTKLQEAREFRRAASELHATVTEKAELAQQHHDQMVECYRNADKSREAADESHRKFVEAQEAADAEHNQFIACQKELRDYDKVIGGIRKKGKKSKVNKEQKAVRQEAELVFSQFRAGEKLTTDDILLLQRARLI</sequence>
<gene>
    <name evidence="2" type="ORF">L0665_01230</name>
</gene>
<name>A0A9Q4KRH7_9EURY</name>
<evidence type="ECO:0000256" key="1">
    <source>
        <dbReference type="SAM" id="Coils"/>
    </source>
</evidence>
<proteinExistence type="predicted"/>
<dbReference type="Gene3D" id="1.10.287.1490">
    <property type="match status" value="1"/>
</dbReference>
<dbReference type="RefSeq" id="WP_274923909.1">
    <property type="nucleotide sequence ID" value="NZ_JAKELO010000002.1"/>
</dbReference>
<dbReference type="Proteomes" id="UP001143747">
    <property type="component" value="Unassembled WGS sequence"/>
</dbReference>
<keyword evidence="3" id="KW-1185">Reference proteome</keyword>
<comment type="caution">
    <text evidence="2">The sequence shown here is derived from an EMBL/GenBank/DDBJ whole genome shotgun (WGS) entry which is preliminary data.</text>
</comment>